<name>A0A1M7YAD6_9BACT</name>
<dbReference type="RefSeq" id="WP_073614232.1">
    <property type="nucleotide sequence ID" value="NZ_FRFE01000014.1"/>
</dbReference>
<dbReference type="InterPro" id="IPR009051">
    <property type="entry name" value="Helical_ferredxn"/>
</dbReference>
<evidence type="ECO:0000256" key="3">
    <source>
        <dbReference type="ARBA" id="ARBA00022692"/>
    </source>
</evidence>
<keyword evidence="7" id="KW-0408">Iron</keyword>
<feature type="transmembrane region" description="Helical" evidence="10">
    <location>
        <begin position="84"/>
        <end position="103"/>
    </location>
</feature>
<dbReference type="InterPro" id="IPR051460">
    <property type="entry name" value="HdrC_iron-sulfur_subunit"/>
</dbReference>
<evidence type="ECO:0000313" key="13">
    <source>
        <dbReference type="Proteomes" id="UP000184603"/>
    </source>
</evidence>
<dbReference type="PROSITE" id="PS00198">
    <property type="entry name" value="4FE4S_FER_1"/>
    <property type="match status" value="2"/>
</dbReference>
<dbReference type="Pfam" id="PF13183">
    <property type="entry name" value="Fer4_8"/>
    <property type="match status" value="2"/>
</dbReference>
<dbReference type="InterPro" id="IPR017900">
    <property type="entry name" value="4Fe4S_Fe_S_CS"/>
</dbReference>
<keyword evidence="6" id="KW-0560">Oxidoreductase</keyword>
<protein>
    <submittedName>
        <fullName evidence="12">Nitrate reductase gamma subunit</fullName>
    </submittedName>
</protein>
<evidence type="ECO:0000256" key="2">
    <source>
        <dbReference type="ARBA" id="ARBA00022475"/>
    </source>
</evidence>
<feature type="transmembrane region" description="Helical" evidence="10">
    <location>
        <begin position="123"/>
        <end position="142"/>
    </location>
</feature>
<reference evidence="12 13" key="1">
    <citation type="submission" date="2016-12" db="EMBL/GenBank/DDBJ databases">
        <authorList>
            <person name="Song W.-J."/>
            <person name="Kurnit D.M."/>
        </authorList>
    </citation>
    <scope>NUCLEOTIDE SEQUENCE [LARGE SCALE GENOMIC DNA]</scope>
    <source>
        <strain evidence="12 13">DSM 18488</strain>
    </source>
</reference>
<dbReference type="Gene3D" id="1.10.1060.10">
    <property type="entry name" value="Alpha-helical ferredoxin"/>
    <property type="match status" value="2"/>
</dbReference>
<accession>A0A1M7YAD6</accession>
<evidence type="ECO:0000313" key="12">
    <source>
        <dbReference type="EMBL" id="SHO49536.1"/>
    </source>
</evidence>
<keyword evidence="4" id="KW-0479">Metal-binding</keyword>
<evidence type="ECO:0000256" key="9">
    <source>
        <dbReference type="ARBA" id="ARBA00023136"/>
    </source>
</evidence>
<dbReference type="GO" id="GO:0016491">
    <property type="term" value="F:oxidoreductase activity"/>
    <property type="evidence" value="ECO:0007669"/>
    <property type="project" value="UniProtKB-KW"/>
</dbReference>
<evidence type="ECO:0000259" key="11">
    <source>
        <dbReference type="PROSITE" id="PS51379"/>
    </source>
</evidence>
<evidence type="ECO:0000256" key="7">
    <source>
        <dbReference type="ARBA" id="ARBA00023004"/>
    </source>
</evidence>
<keyword evidence="8" id="KW-0411">Iron-sulfur</keyword>
<evidence type="ECO:0000256" key="5">
    <source>
        <dbReference type="ARBA" id="ARBA00022989"/>
    </source>
</evidence>
<evidence type="ECO:0000256" key="10">
    <source>
        <dbReference type="SAM" id="Phobius"/>
    </source>
</evidence>
<sequence length="573" mass="63217">MNFSTLLALSVVICLVGLALRLYVWFSQGIHPPTSSLSLGDRISAGLQSTSKVLFGGGIVTIIKSFFSDLLFQQRIIQKSALRWAAHTLIFTGFILLLLMHGMETVISQKLFTGYESTLNPYLFLRNLFGLMVLAGVGIAVYRRITLKPKRLKSYPSDWAALIFVGGIILSGMLLEGSRISSYTIFQGMVEEYGAFDEDETLALEAFWVAENGLVSPNISGPINQEQIEMGREANGSSCIECHAANSSAFASFTLKGITRPFAWILGDSAAVSFFTFLHAAFCLAFLAWLPFSKMFHVVAAPVSLLVNSILGKENGTPANLLNRQMVGLSACTHCGSCSLECSSSMFFESFNNDFILPSEKVQFLKKLAAGKDIDRATKKRLQEGLYVCTSCDRCTDICPSGINLKEIFVSARYALLADGTPEKTLLSHFSFPLALAQRYTGDHLKALKAVEEVFRKTLQKLTDLTLPLSLSRSKEMVNQSYKSCYSCQRCTNICPVVRSYDNPIEALDMLPHQLIYSIGIGNTEVAMGAKMIWSCSTCYLCQEHCPNQVELTDIFYTLKNKALKKIDSGENS</sequence>
<dbReference type="PROSITE" id="PS51379">
    <property type="entry name" value="4FE4S_FER_2"/>
    <property type="match status" value="2"/>
</dbReference>
<dbReference type="Gene3D" id="1.20.950.20">
    <property type="entry name" value="Transmembrane di-heme cytochromes, Chain C"/>
    <property type="match status" value="2"/>
</dbReference>
<proteinExistence type="predicted"/>
<dbReference type="SUPFAM" id="SSF46548">
    <property type="entry name" value="alpha-helical ferredoxin"/>
    <property type="match status" value="2"/>
</dbReference>
<dbReference type="GO" id="GO:0051536">
    <property type="term" value="F:iron-sulfur cluster binding"/>
    <property type="evidence" value="ECO:0007669"/>
    <property type="project" value="UniProtKB-KW"/>
</dbReference>
<dbReference type="InterPro" id="IPR036197">
    <property type="entry name" value="NarG-like_sf"/>
</dbReference>
<keyword evidence="9 10" id="KW-0472">Membrane</keyword>
<dbReference type="SUPFAM" id="SSF103501">
    <property type="entry name" value="Respiratory nitrate reductase 1 gamma chain"/>
    <property type="match status" value="2"/>
</dbReference>
<evidence type="ECO:0000256" key="8">
    <source>
        <dbReference type="ARBA" id="ARBA00023014"/>
    </source>
</evidence>
<keyword evidence="2" id="KW-1003">Cell membrane</keyword>
<keyword evidence="13" id="KW-1185">Reference proteome</keyword>
<organism evidence="12 13">
    <name type="scientific">Desulfopila aestuarii DSM 18488</name>
    <dbReference type="NCBI Taxonomy" id="1121416"/>
    <lineage>
        <taxon>Bacteria</taxon>
        <taxon>Pseudomonadati</taxon>
        <taxon>Thermodesulfobacteriota</taxon>
        <taxon>Desulfobulbia</taxon>
        <taxon>Desulfobulbales</taxon>
        <taxon>Desulfocapsaceae</taxon>
        <taxon>Desulfopila</taxon>
    </lineage>
</organism>
<gene>
    <name evidence="12" type="ORF">SAMN02745220_02887</name>
</gene>
<feature type="transmembrane region" description="Helical" evidence="10">
    <location>
        <begin position="270"/>
        <end position="290"/>
    </location>
</feature>
<evidence type="ECO:0000256" key="4">
    <source>
        <dbReference type="ARBA" id="ARBA00022723"/>
    </source>
</evidence>
<keyword evidence="3 10" id="KW-0812">Transmembrane</keyword>
<comment type="subcellular location">
    <subcellularLocation>
        <location evidence="1">Cell membrane</location>
        <topology evidence="1">Multi-pass membrane protein</topology>
    </subcellularLocation>
</comment>
<dbReference type="GO" id="GO:0046872">
    <property type="term" value="F:metal ion binding"/>
    <property type="evidence" value="ECO:0007669"/>
    <property type="project" value="UniProtKB-KW"/>
</dbReference>
<dbReference type="GO" id="GO:0005886">
    <property type="term" value="C:plasma membrane"/>
    <property type="evidence" value="ECO:0007669"/>
    <property type="project" value="UniProtKB-SubCell"/>
</dbReference>
<evidence type="ECO:0000256" key="6">
    <source>
        <dbReference type="ARBA" id="ARBA00023002"/>
    </source>
</evidence>
<feature type="domain" description="4Fe-4S ferredoxin-type" evidence="11">
    <location>
        <begin position="474"/>
        <end position="504"/>
    </location>
</feature>
<dbReference type="EMBL" id="FRFE01000014">
    <property type="protein sequence ID" value="SHO49536.1"/>
    <property type="molecule type" value="Genomic_DNA"/>
</dbReference>
<dbReference type="STRING" id="1121416.SAMN02745220_02887"/>
<dbReference type="Pfam" id="PF02665">
    <property type="entry name" value="Nitrate_red_gam"/>
    <property type="match status" value="1"/>
</dbReference>
<dbReference type="InterPro" id="IPR023234">
    <property type="entry name" value="NarG-like_domain"/>
</dbReference>
<feature type="transmembrane region" description="Helical" evidence="10">
    <location>
        <begin position="53"/>
        <end position="72"/>
    </location>
</feature>
<dbReference type="PANTHER" id="PTHR43255:SF2">
    <property type="entry name" value="HETERODISULFIDE REDUCTASE RELATED PROTEIN"/>
    <property type="match status" value="1"/>
</dbReference>
<keyword evidence="5 10" id="KW-1133">Transmembrane helix</keyword>
<dbReference type="Proteomes" id="UP000184603">
    <property type="component" value="Unassembled WGS sequence"/>
</dbReference>
<dbReference type="PANTHER" id="PTHR43255">
    <property type="entry name" value="IRON-SULFUR-BINDING OXIDOREDUCTASE FADF-RELATED-RELATED"/>
    <property type="match status" value="1"/>
</dbReference>
<dbReference type="InterPro" id="IPR017896">
    <property type="entry name" value="4Fe4S_Fe-S-bd"/>
</dbReference>
<feature type="domain" description="4Fe-4S ferredoxin-type" evidence="11">
    <location>
        <begin position="378"/>
        <end position="408"/>
    </location>
</feature>
<dbReference type="OrthoDB" id="5410318at2"/>
<evidence type="ECO:0000256" key="1">
    <source>
        <dbReference type="ARBA" id="ARBA00004651"/>
    </source>
</evidence>
<dbReference type="AlphaFoldDB" id="A0A1M7YAD6"/>